<dbReference type="OrthoDB" id="2356492at2759"/>
<name>A0A9W4X2K2_9GLOM</name>
<evidence type="ECO:0000313" key="2">
    <source>
        <dbReference type="Proteomes" id="UP001153678"/>
    </source>
</evidence>
<dbReference type="EMBL" id="CAMKVN010006659">
    <property type="protein sequence ID" value="CAI2190549.1"/>
    <property type="molecule type" value="Genomic_DNA"/>
</dbReference>
<dbReference type="Proteomes" id="UP001153678">
    <property type="component" value="Unassembled WGS sequence"/>
</dbReference>
<dbReference type="AlphaFoldDB" id="A0A9W4X2K2"/>
<comment type="caution">
    <text evidence="1">The sequence shown here is derived from an EMBL/GenBank/DDBJ whole genome shotgun (WGS) entry which is preliminary data.</text>
</comment>
<proteinExistence type="predicted"/>
<gene>
    <name evidence="1" type="ORF">FWILDA_LOCUS14631</name>
</gene>
<reference evidence="1" key="1">
    <citation type="submission" date="2022-08" db="EMBL/GenBank/DDBJ databases">
        <authorList>
            <person name="Kallberg Y."/>
            <person name="Tangrot J."/>
            <person name="Rosling A."/>
        </authorList>
    </citation>
    <scope>NUCLEOTIDE SEQUENCE</scope>
    <source>
        <strain evidence="1">Wild A</strain>
    </source>
</reference>
<sequence length="66" mass="7660">MSNQTFFVSPKFDKKPIYNSPTNKYQEFTNVYVYSIIVKIENGTPNCAKFCDAAAKEWSKIKNKDK</sequence>
<feature type="non-terminal residue" evidence="1">
    <location>
        <position position="66"/>
    </location>
</feature>
<evidence type="ECO:0000313" key="1">
    <source>
        <dbReference type="EMBL" id="CAI2190549.1"/>
    </source>
</evidence>
<protein>
    <submittedName>
        <fullName evidence="1">3396_t:CDS:1</fullName>
    </submittedName>
</protein>
<accession>A0A9W4X2K2</accession>
<organism evidence="1 2">
    <name type="scientific">Funneliformis geosporum</name>
    <dbReference type="NCBI Taxonomy" id="1117311"/>
    <lineage>
        <taxon>Eukaryota</taxon>
        <taxon>Fungi</taxon>
        <taxon>Fungi incertae sedis</taxon>
        <taxon>Mucoromycota</taxon>
        <taxon>Glomeromycotina</taxon>
        <taxon>Glomeromycetes</taxon>
        <taxon>Glomerales</taxon>
        <taxon>Glomeraceae</taxon>
        <taxon>Funneliformis</taxon>
    </lineage>
</organism>
<keyword evidence="2" id="KW-1185">Reference proteome</keyword>